<dbReference type="KEGG" id="aten:116296726"/>
<gene>
    <name evidence="3" type="primary">LOC116296726</name>
</gene>
<accession>A0A6P8HZ07</accession>
<protein>
    <submittedName>
        <fullName evidence="3">Uncharacterized protein LOC116296726 isoform X1</fullName>
    </submittedName>
</protein>
<evidence type="ECO:0000313" key="3">
    <source>
        <dbReference type="RefSeq" id="XP_031560653.1"/>
    </source>
</evidence>
<dbReference type="CDD" id="cd23659">
    <property type="entry name" value="USP_At3g01520-like"/>
    <property type="match status" value="1"/>
</dbReference>
<evidence type="ECO:0000259" key="1">
    <source>
        <dbReference type="Pfam" id="PF00582"/>
    </source>
</evidence>
<dbReference type="AlphaFoldDB" id="A0A6P8HZ07"/>
<dbReference type="InterPro" id="IPR006015">
    <property type="entry name" value="Universal_stress_UspA"/>
</dbReference>
<reference evidence="3" key="1">
    <citation type="submission" date="2025-08" db="UniProtKB">
        <authorList>
            <consortium name="RefSeq"/>
        </authorList>
    </citation>
    <scope>IDENTIFICATION</scope>
    <source>
        <tissue evidence="3">Tentacle</tissue>
    </source>
</reference>
<dbReference type="OrthoDB" id="843225at2759"/>
<sequence length="180" mass="20042">MAEIKSSGRTVLIPVDGSENASTAFQFYIDAVHQPEDRLIVLHAFELPPLPYSSGPCCRAQTMQKDDGGINEHVVFAYYEEWSQMVKETREGQEAMLKSYEDQCKEKNVHYQVLMVVGKPAGEVICKVSEDEKADLIIMGTRGQGLLRRTLIGSVSDYVVHHAHIPVGVVPGPQKLKQET</sequence>
<feature type="domain" description="UspA" evidence="1">
    <location>
        <begin position="9"/>
        <end position="171"/>
    </location>
</feature>
<organism evidence="2 3">
    <name type="scientific">Actinia tenebrosa</name>
    <name type="common">Australian red waratah sea anemone</name>
    <dbReference type="NCBI Taxonomy" id="6105"/>
    <lineage>
        <taxon>Eukaryota</taxon>
        <taxon>Metazoa</taxon>
        <taxon>Cnidaria</taxon>
        <taxon>Anthozoa</taxon>
        <taxon>Hexacorallia</taxon>
        <taxon>Actiniaria</taxon>
        <taxon>Actiniidae</taxon>
        <taxon>Actinia</taxon>
    </lineage>
</organism>
<name>A0A6P8HZ07_ACTTE</name>
<dbReference type="Gene3D" id="3.40.50.620">
    <property type="entry name" value="HUPs"/>
    <property type="match status" value="1"/>
</dbReference>
<proteinExistence type="predicted"/>
<evidence type="ECO:0000313" key="2">
    <source>
        <dbReference type="Proteomes" id="UP000515163"/>
    </source>
</evidence>
<dbReference type="SUPFAM" id="SSF52402">
    <property type="entry name" value="Adenine nucleotide alpha hydrolases-like"/>
    <property type="match status" value="1"/>
</dbReference>
<keyword evidence="2" id="KW-1185">Reference proteome</keyword>
<dbReference type="PANTHER" id="PTHR46989">
    <property type="entry name" value="USP DOMAIN-CONTAINING PROTEIN"/>
    <property type="match status" value="1"/>
</dbReference>
<dbReference type="InterPro" id="IPR006016">
    <property type="entry name" value="UspA"/>
</dbReference>
<dbReference type="InterPro" id="IPR014729">
    <property type="entry name" value="Rossmann-like_a/b/a_fold"/>
</dbReference>
<dbReference type="InParanoid" id="A0A6P8HZ07"/>
<dbReference type="Pfam" id="PF00582">
    <property type="entry name" value="Usp"/>
    <property type="match status" value="1"/>
</dbReference>
<dbReference type="PRINTS" id="PR01438">
    <property type="entry name" value="UNVRSLSTRESS"/>
</dbReference>
<dbReference type="GeneID" id="116296726"/>
<dbReference type="RefSeq" id="XP_031560653.1">
    <property type="nucleotide sequence ID" value="XM_031704793.1"/>
</dbReference>
<dbReference type="Proteomes" id="UP000515163">
    <property type="component" value="Unplaced"/>
</dbReference>
<dbReference type="PANTHER" id="PTHR46989:SF3">
    <property type="entry name" value="USPA DOMAIN-CONTAINING PROTEIN"/>
    <property type="match status" value="1"/>
</dbReference>